<organism evidence="1">
    <name type="scientific">Salmonella enterica subsp. enterica serovar Adjame</name>
    <dbReference type="NCBI Taxonomy" id="2021403"/>
    <lineage>
        <taxon>Bacteria</taxon>
        <taxon>Pseudomonadati</taxon>
        <taxon>Pseudomonadota</taxon>
        <taxon>Gammaproteobacteria</taxon>
        <taxon>Enterobacterales</taxon>
        <taxon>Enterobacteriaceae</taxon>
        <taxon>Salmonella</taxon>
    </lineage>
</organism>
<reference evidence="1" key="1">
    <citation type="submission" date="2019-01" db="EMBL/GenBank/DDBJ databases">
        <authorList>
            <person name="Ashton P.M."/>
            <person name="Dallman T."/>
            <person name="Nair S."/>
            <person name="De Pinna E."/>
            <person name="Peters T."/>
            <person name="Grant K."/>
        </authorList>
    </citation>
    <scope>NUCLEOTIDE SEQUENCE</scope>
    <source>
        <strain evidence="1">626680</strain>
    </source>
</reference>
<dbReference type="AlphaFoldDB" id="A0A5W1QRY9"/>
<proteinExistence type="predicted"/>
<gene>
    <name evidence="1" type="ORF">ERG05_04665</name>
</gene>
<protein>
    <submittedName>
        <fullName evidence="1">Uncharacterized protein</fullName>
    </submittedName>
</protein>
<accession>A0A5W1QRY9</accession>
<comment type="caution">
    <text evidence="1">The sequence shown here is derived from an EMBL/GenBank/DDBJ whole genome shotgun (WGS) entry which is preliminary data.</text>
</comment>
<sequence length="67" mass="8136">MKHKEQWFFSWNAYDATTWEHLPAYSYGEVYNCDGEQSSHEIFESLMAEKQRLRENLWIQCIAFNKV</sequence>
<dbReference type="EMBL" id="AAHVST010000003">
    <property type="protein sequence ID" value="ECA8669248.1"/>
    <property type="molecule type" value="Genomic_DNA"/>
</dbReference>
<evidence type="ECO:0000313" key="1">
    <source>
        <dbReference type="EMBL" id="ECA8669248.1"/>
    </source>
</evidence>
<name>A0A5W1QRY9_SALET</name>